<dbReference type="Pfam" id="PF18317">
    <property type="entry name" value="SDH_C"/>
    <property type="match status" value="1"/>
</dbReference>
<dbReference type="InterPro" id="IPR041121">
    <property type="entry name" value="SDH_C"/>
</dbReference>
<dbReference type="EC" id="1.1.1.25" evidence="2 7"/>
<dbReference type="HAMAP" id="MF_00222">
    <property type="entry name" value="Shikimate_DH_AroE"/>
    <property type="match status" value="1"/>
</dbReference>
<name>A0A2G5NTG6_9STAP</name>
<comment type="caution">
    <text evidence="7">Lacks conserved residue(s) required for the propagation of feature annotation.</text>
</comment>
<evidence type="ECO:0000256" key="7">
    <source>
        <dbReference type="HAMAP-Rule" id="MF_00222"/>
    </source>
</evidence>
<dbReference type="GO" id="GO:0019632">
    <property type="term" value="P:shikimate metabolic process"/>
    <property type="evidence" value="ECO:0007669"/>
    <property type="project" value="InterPro"/>
</dbReference>
<feature type="domain" description="SDH C-terminal" evidence="9">
    <location>
        <begin position="228"/>
        <end position="258"/>
    </location>
</feature>
<feature type="binding site" evidence="7">
    <location>
        <position position="100"/>
    </location>
    <ligand>
        <name>shikimate</name>
        <dbReference type="ChEBI" id="CHEBI:36208"/>
    </ligand>
</feature>
<feature type="binding site" evidence="7">
    <location>
        <position position="85"/>
    </location>
    <ligand>
        <name>shikimate</name>
        <dbReference type="ChEBI" id="CHEBI:36208"/>
    </ligand>
</feature>
<dbReference type="InterPro" id="IPR036291">
    <property type="entry name" value="NAD(P)-bd_dom_sf"/>
</dbReference>
<evidence type="ECO:0000256" key="3">
    <source>
        <dbReference type="ARBA" id="ARBA00022605"/>
    </source>
</evidence>
<evidence type="ECO:0000256" key="1">
    <source>
        <dbReference type="ARBA" id="ARBA00004871"/>
    </source>
</evidence>
<comment type="similarity">
    <text evidence="7">Belongs to the shikimate dehydrogenase family.</text>
</comment>
<evidence type="ECO:0000313" key="11">
    <source>
        <dbReference type="Proteomes" id="UP000229523"/>
    </source>
</evidence>
<dbReference type="EMBL" id="MJBI02000001">
    <property type="protein sequence ID" value="RAI82370.1"/>
    <property type="molecule type" value="Genomic_DNA"/>
</dbReference>
<dbReference type="SUPFAM" id="SSF53223">
    <property type="entry name" value="Aminoacid dehydrogenase-like, N-terminal domain"/>
    <property type="match status" value="1"/>
</dbReference>
<dbReference type="AlphaFoldDB" id="A0A2G5NTG6"/>
<evidence type="ECO:0000256" key="2">
    <source>
        <dbReference type="ARBA" id="ARBA00012962"/>
    </source>
</evidence>
<keyword evidence="11" id="KW-1185">Reference proteome</keyword>
<dbReference type="SUPFAM" id="SSF51735">
    <property type="entry name" value="NAD(P)-binding Rossmann-fold domains"/>
    <property type="match status" value="1"/>
</dbReference>
<accession>A0A2G5NTG6</accession>
<feature type="active site" description="Proton acceptor" evidence="7">
    <location>
        <position position="64"/>
    </location>
</feature>
<feature type="binding site" evidence="7">
    <location>
        <position position="60"/>
    </location>
    <ligand>
        <name>shikimate</name>
        <dbReference type="ChEBI" id="CHEBI:36208"/>
    </ligand>
</feature>
<evidence type="ECO:0000313" key="10">
    <source>
        <dbReference type="EMBL" id="RAI82370.1"/>
    </source>
</evidence>
<evidence type="ECO:0000256" key="4">
    <source>
        <dbReference type="ARBA" id="ARBA00022857"/>
    </source>
</evidence>
<keyword evidence="4 7" id="KW-0521">NADP</keyword>
<comment type="subunit">
    <text evidence="7">Homodimer.</text>
</comment>
<keyword evidence="3 7" id="KW-0028">Amino-acid biosynthesis</keyword>
<dbReference type="GO" id="GO:0004764">
    <property type="term" value="F:shikimate 3-dehydrogenase (NADP+) activity"/>
    <property type="evidence" value="ECO:0007669"/>
    <property type="project" value="UniProtKB-UniRule"/>
</dbReference>
<evidence type="ECO:0000256" key="5">
    <source>
        <dbReference type="ARBA" id="ARBA00023002"/>
    </source>
</evidence>
<dbReference type="CDD" id="cd01065">
    <property type="entry name" value="NAD_bind_Shikimate_DH"/>
    <property type="match status" value="1"/>
</dbReference>
<dbReference type="InterPro" id="IPR046346">
    <property type="entry name" value="Aminoacid_DH-like_N_sf"/>
</dbReference>
<dbReference type="UniPathway" id="UPA00053">
    <property type="reaction ID" value="UER00087"/>
</dbReference>
<dbReference type="Pfam" id="PF08501">
    <property type="entry name" value="Shikimate_dh_N"/>
    <property type="match status" value="1"/>
</dbReference>
<dbReference type="PANTHER" id="PTHR21089:SF1">
    <property type="entry name" value="BIFUNCTIONAL 3-DEHYDROQUINATE DEHYDRATASE_SHIKIMATE DEHYDROGENASE, CHLOROPLASTIC"/>
    <property type="match status" value="1"/>
</dbReference>
<reference evidence="10 11" key="1">
    <citation type="journal article" date="2018" name="Front. Microbiol.">
        <title>Description and Comparative Genomics of Macrococcus caseolyticus subsp. hominis subsp. nov., Macrococcus goetzii sp. nov., Macrococcus epidermidis sp. nov., and Macrococcus bohemicus sp. nov., Novel Macrococci From Human Clinical Material With Virulence Potential and Suspected Uptake of Foreign DNA by Natural Transformation.</title>
        <authorList>
            <person name="Maslanova I."/>
            <person name="Wertheimer Z."/>
            <person name="Sedlacek I."/>
            <person name="Svec P."/>
            <person name="Indrakova A."/>
            <person name="Kovarovic V."/>
            <person name="Schumann P."/>
            <person name="Sproer C."/>
            <person name="Kralova S."/>
            <person name="Sedo O."/>
            <person name="Kristofova L."/>
            <person name="Vrbovska V."/>
            <person name="Fuzik T."/>
            <person name="Petras P."/>
            <person name="Zdrahal Z."/>
            <person name="Ruzickova V."/>
            <person name="Doskar J."/>
            <person name="Pantucek R."/>
        </authorList>
    </citation>
    <scope>NUCLEOTIDE SEQUENCE [LARGE SCALE GENOMIC DNA]</scope>
    <source>
        <strain evidence="10 11">CCM 4927</strain>
    </source>
</reference>
<evidence type="ECO:0000259" key="9">
    <source>
        <dbReference type="Pfam" id="PF18317"/>
    </source>
</evidence>
<gene>
    <name evidence="7 10" type="primary">aroE</name>
    <name evidence="10" type="ORF">BFS35_001420</name>
</gene>
<dbReference type="Gene3D" id="3.40.50.10860">
    <property type="entry name" value="Leucine Dehydrogenase, chain A, domain 1"/>
    <property type="match status" value="1"/>
</dbReference>
<comment type="pathway">
    <text evidence="1 7">Metabolic intermediate biosynthesis; chorismate biosynthesis; chorismate from D-erythrose 4-phosphate and phosphoenolpyruvate: step 4/7.</text>
</comment>
<evidence type="ECO:0000259" key="8">
    <source>
        <dbReference type="Pfam" id="PF08501"/>
    </source>
</evidence>
<dbReference type="Proteomes" id="UP000229523">
    <property type="component" value="Unassembled WGS sequence"/>
</dbReference>
<feature type="binding site" evidence="7">
    <location>
        <position position="207"/>
    </location>
    <ligand>
        <name>shikimate</name>
        <dbReference type="ChEBI" id="CHEBI:36208"/>
    </ligand>
</feature>
<dbReference type="GO" id="GO:0009423">
    <property type="term" value="P:chorismate biosynthetic process"/>
    <property type="evidence" value="ECO:0007669"/>
    <property type="project" value="UniProtKB-UniRule"/>
</dbReference>
<sequence length="267" mass="29732">MNFAVIGHPIRHSLSPVMHHANFKALGRNDEYSALDIDPKHFHHIKEVIAQKNIDGFNVTIPFKVDIMAYCDEIDIAAKMIGAVNTVHIKNGNWIGYNTDGLGYLSSIDHILNENMNILILGAGGASRAISYTMMQNHRVTVANRTLKRIETWPFKVNGVTYDKLNDLSVYDLVINTTPVGMTGFDEMSLIRCHDLKKSCVVSDIIYTPEKTAFLKEAESNNLKIINGLGMFVMQGAKSFELWTGLKADSLAMSEAVQTTLKGRNKC</sequence>
<proteinExistence type="inferred from homology"/>
<dbReference type="InterPro" id="IPR022893">
    <property type="entry name" value="Shikimate_DH_fam"/>
</dbReference>
<dbReference type="InterPro" id="IPR011342">
    <property type="entry name" value="Shikimate_DH"/>
</dbReference>
<dbReference type="FunFam" id="3.40.50.10860:FF:000016">
    <property type="entry name" value="Shikimate dehydrogenase (NADP(+))"/>
    <property type="match status" value="1"/>
</dbReference>
<feature type="binding site" evidence="7">
    <location>
        <begin position="144"/>
        <end position="149"/>
    </location>
    <ligand>
        <name>NADP(+)</name>
        <dbReference type="ChEBI" id="CHEBI:58349"/>
    </ligand>
</feature>
<feature type="domain" description="Shikimate dehydrogenase substrate binding N-terminal" evidence="8">
    <location>
        <begin position="5"/>
        <end position="87"/>
    </location>
</feature>
<protein>
    <recommendedName>
        <fullName evidence="2 7">Shikimate dehydrogenase (NADP(+))</fullName>
        <shortName evidence="7">SDH</shortName>
        <ecNumber evidence="2 7">1.1.1.25</ecNumber>
    </recommendedName>
</protein>
<comment type="function">
    <text evidence="7">Involved in the biosynthesis of the chorismate, which leads to the biosynthesis of aromatic amino acids. Catalyzes the reversible NADPH linked reduction of 3-dehydroshikimate (DHSA) to yield shikimate (SA).</text>
</comment>
<feature type="binding site" evidence="7">
    <location>
        <position position="228"/>
    </location>
    <ligand>
        <name>NADP(+)</name>
        <dbReference type="ChEBI" id="CHEBI:58349"/>
    </ligand>
</feature>
<keyword evidence="5 7" id="KW-0560">Oxidoreductase</keyword>
<dbReference type="Gene3D" id="3.40.50.720">
    <property type="entry name" value="NAD(P)-binding Rossmann-like Domain"/>
    <property type="match status" value="1"/>
</dbReference>
<evidence type="ECO:0000256" key="6">
    <source>
        <dbReference type="ARBA" id="ARBA00023141"/>
    </source>
</evidence>
<dbReference type="GO" id="GO:0009073">
    <property type="term" value="P:aromatic amino acid family biosynthetic process"/>
    <property type="evidence" value="ECO:0007669"/>
    <property type="project" value="UniProtKB-KW"/>
</dbReference>
<dbReference type="PANTHER" id="PTHR21089">
    <property type="entry name" value="SHIKIMATE DEHYDROGENASE"/>
    <property type="match status" value="1"/>
</dbReference>
<dbReference type="RefSeq" id="WP_099578541.1">
    <property type="nucleotide sequence ID" value="NZ_MJBI02000001.1"/>
</dbReference>
<keyword evidence="6 7" id="KW-0057">Aromatic amino acid biosynthesis</keyword>
<dbReference type="InterPro" id="IPR013708">
    <property type="entry name" value="Shikimate_DH-bd_N"/>
</dbReference>
<feature type="binding site" evidence="7">
    <location>
        <position position="235"/>
    </location>
    <ligand>
        <name>shikimate</name>
        <dbReference type="ChEBI" id="CHEBI:36208"/>
    </ligand>
</feature>
<dbReference type="GO" id="GO:0005829">
    <property type="term" value="C:cytosol"/>
    <property type="evidence" value="ECO:0007669"/>
    <property type="project" value="TreeGrafter"/>
</dbReference>
<dbReference type="GO" id="GO:0050661">
    <property type="term" value="F:NADP binding"/>
    <property type="evidence" value="ECO:0007669"/>
    <property type="project" value="InterPro"/>
</dbReference>
<dbReference type="NCBIfam" id="TIGR00507">
    <property type="entry name" value="aroE"/>
    <property type="match status" value="1"/>
</dbReference>
<organism evidence="10 11">
    <name type="scientific">Macrococcoides goetzii</name>
    <dbReference type="NCBI Taxonomy" id="1891097"/>
    <lineage>
        <taxon>Bacteria</taxon>
        <taxon>Bacillati</taxon>
        <taxon>Bacillota</taxon>
        <taxon>Bacilli</taxon>
        <taxon>Bacillales</taxon>
        <taxon>Staphylococcaceae</taxon>
        <taxon>Macrococcoides</taxon>
    </lineage>
</organism>
<feature type="binding site" evidence="7">
    <location>
        <begin position="122"/>
        <end position="126"/>
    </location>
    <ligand>
        <name>NADP(+)</name>
        <dbReference type="ChEBI" id="CHEBI:58349"/>
    </ligand>
</feature>
<feature type="binding site" evidence="7">
    <location>
        <begin position="13"/>
        <end position="15"/>
    </location>
    <ligand>
        <name>shikimate</name>
        <dbReference type="ChEBI" id="CHEBI:36208"/>
    </ligand>
</feature>
<feature type="binding site" evidence="7">
    <location>
        <position position="205"/>
    </location>
    <ligand>
        <name>NADP(+)</name>
        <dbReference type="ChEBI" id="CHEBI:58349"/>
    </ligand>
</feature>
<comment type="caution">
    <text evidence="10">The sequence shown here is derived from an EMBL/GenBank/DDBJ whole genome shotgun (WGS) entry which is preliminary data.</text>
</comment>
<comment type="catalytic activity">
    <reaction evidence="7">
        <text>shikimate + NADP(+) = 3-dehydroshikimate + NADPH + H(+)</text>
        <dbReference type="Rhea" id="RHEA:17737"/>
        <dbReference type="ChEBI" id="CHEBI:15378"/>
        <dbReference type="ChEBI" id="CHEBI:16630"/>
        <dbReference type="ChEBI" id="CHEBI:36208"/>
        <dbReference type="ChEBI" id="CHEBI:57783"/>
        <dbReference type="ChEBI" id="CHEBI:58349"/>
        <dbReference type="EC" id="1.1.1.25"/>
    </reaction>
</comment>
<dbReference type="GO" id="GO:0008652">
    <property type="term" value="P:amino acid biosynthetic process"/>
    <property type="evidence" value="ECO:0007669"/>
    <property type="project" value="UniProtKB-KW"/>
</dbReference>